<dbReference type="GO" id="GO:0006915">
    <property type="term" value="P:apoptotic process"/>
    <property type="evidence" value="ECO:0007669"/>
    <property type="project" value="UniProtKB-KW"/>
</dbReference>
<keyword evidence="9" id="KW-0067">ATP-binding</keyword>
<comment type="subcellular location">
    <subcellularLocation>
        <location evidence="2">Cytoplasm</location>
    </subcellularLocation>
    <subcellularLocation>
        <location evidence="1">Nucleus</location>
    </subcellularLocation>
</comment>
<evidence type="ECO:0000256" key="9">
    <source>
        <dbReference type="ARBA" id="ARBA00022840"/>
    </source>
</evidence>
<evidence type="ECO:0000256" key="14">
    <source>
        <dbReference type="ARBA" id="ARBA00042401"/>
    </source>
</evidence>
<dbReference type="OrthoDB" id="1926878at2759"/>
<protein>
    <recommendedName>
        <fullName evidence="11">Ubiquitin-conjugating enzyme E2 Z</fullName>
        <ecNumber evidence="3">2.3.2.23</ecNumber>
    </recommendedName>
    <alternativeName>
        <fullName evidence="12">E2 ubiquitin-conjugating enzyme Z</fullName>
    </alternativeName>
    <alternativeName>
        <fullName evidence="14">Ubiquitin carrier protein Z</fullName>
    </alternativeName>
    <alternativeName>
        <fullName evidence="13">Ubiquitin-protein ligase Z</fullName>
    </alternativeName>
</protein>
<name>A0A9P9Y9P5_9HYPO</name>
<evidence type="ECO:0000256" key="11">
    <source>
        <dbReference type="ARBA" id="ARBA00039894"/>
    </source>
</evidence>
<dbReference type="AlphaFoldDB" id="A0A9P9Y9P5"/>
<sequence length="404" mass="46148">MPADQSVIRITKFTIKIGSEYPDKSPEVLCATTNSGRTRFNPNIYSSGRVCLSILGTWRGNNNEQWSPAQGLESLLLSIQSLLSSNPYENEPGFENTSSESDKRAQKQYTQKIRHETLRVTVIQRLEDYLLLKPNGTKKPVVPEYPDPADAAEAVPPFEPFKDLCKRRFLWYYESYLAATREGQSETKDGEAFVTMPFESTGQNSMDGKFNYGQLENRLQNIKKALDEETASWADEGVQSARNETTVSVNLRHQYEQVVAHMHKSKLAHHINLEGGNPFVWFITYFGPAFTNFDGGLLRIRLNLSPRFPTEQPRVKCETKLFHHLIAPDGTVCYTPNSDRLEDVRSHIDAIFSVFEGGEPIYDPRKFVNPEAVQLYWEGGEAGKKMYNRRLRRTVQQSMEDFPE</sequence>
<evidence type="ECO:0000256" key="7">
    <source>
        <dbReference type="ARBA" id="ARBA00022741"/>
    </source>
</evidence>
<evidence type="ECO:0000313" key="17">
    <source>
        <dbReference type="EMBL" id="KAI6785935.1"/>
    </source>
</evidence>
<evidence type="ECO:0000256" key="13">
    <source>
        <dbReference type="ARBA" id="ARBA00042316"/>
    </source>
</evidence>
<dbReference type="GO" id="GO:0043066">
    <property type="term" value="P:negative regulation of apoptotic process"/>
    <property type="evidence" value="ECO:0007669"/>
    <property type="project" value="TreeGrafter"/>
</dbReference>
<keyword evidence="4" id="KW-0963">Cytoplasm</keyword>
<reference evidence="17" key="2">
    <citation type="submission" date="2022-07" db="EMBL/GenBank/DDBJ databases">
        <authorList>
            <person name="Goncalves M.F.M."/>
            <person name="Hilario S."/>
            <person name="Van De Peer Y."/>
            <person name="Esteves A.C."/>
            <person name="Alves A."/>
        </authorList>
    </citation>
    <scope>NUCLEOTIDE SEQUENCE</scope>
    <source>
        <strain evidence="17">MUM 19.33</strain>
    </source>
</reference>
<dbReference type="GeneID" id="75832752"/>
<dbReference type="EMBL" id="JAGIXG020000001">
    <property type="protein sequence ID" value="KAI6785935.1"/>
    <property type="molecule type" value="Genomic_DNA"/>
</dbReference>
<keyword evidence="7" id="KW-0547">Nucleotide-binding</keyword>
<dbReference type="GO" id="GO:0005737">
    <property type="term" value="C:cytoplasm"/>
    <property type="evidence" value="ECO:0007669"/>
    <property type="project" value="UniProtKB-SubCell"/>
</dbReference>
<keyword evidence="5" id="KW-0808">Transferase</keyword>
<evidence type="ECO:0000256" key="10">
    <source>
        <dbReference type="ARBA" id="ARBA00023242"/>
    </source>
</evidence>
<dbReference type="GO" id="GO:0004869">
    <property type="term" value="F:cysteine-type endopeptidase inhibitor activity"/>
    <property type="evidence" value="ECO:0007669"/>
    <property type="project" value="TreeGrafter"/>
</dbReference>
<evidence type="ECO:0000256" key="5">
    <source>
        <dbReference type="ARBA" id="ARBA00022679"/>
    </source>
</evidence>
<dbReference type="GO" id="GO:0005524">
    <property type="term" value="F:ATP binding"/>
    <property type="evidence" value="ECO:0007669"/>
    <property type="project" value="UniProtKB-KW"/>
</dbReference>
<gene>
    <name evidence="17" type="ORF">J7T54_006274</name>
</gene>
<proteinExistence type="predicted"/>
<evidence type="ECO:0000313" key="18">
    <source>
        <dbReference type="Proteomes" id="UP001055219"/>
    </source>
</evidence>
<evidence type="ECO:0000256" key="1">
    <source>
        <dbReference type="ARBA" id="ARBA00004123"/>
    </source>
</evidence>
<dbReference type="InterPro" id="IPR016135">
    <property type="entry name" value="UBQ-conjugating_enzyme/RWD"/>
</dbReference>
<evidence type="ECO:0000256" key="6">
    <source>
        <dbReference type="ARBA" id="ARBA00022703"/>
    </source>
</evidence>
<feature type="region of interest" description="Disordered" evidence="15">
    <location>
        <begin position="88"/>
        <end position="110"/>
    </location>
</feature>
<dbReference type="Pfam" id="PF00179">
    <property type="entry name" value="UQ_con"/>
    <property type="match status" value="2"/>
</dbReference>
<evidence type="ECO:0000256" key="8">
    <source>
        <dbReference type="ARBA" id="ARBA00022786"/>
    </source>
</evidence>
<feature type="domain" description="UBC core" evidence="16">
    <location>
        <begin position="1"/>
        <end position="122"/>
    </location>
</feature>
<evidence type="ECO:0000256" key="4">
    <source>
        <dbReference type="ARBA" id="ARBA00022490"/>
    </source>
</evidence>
<evidence type="ECO:0000256" key="2">
    <source>
        <dbReference type="ARBA" id="ARBA00004496"/>
    </source>
</evidence>
<feature type="domain" description="UBC core" evidence="16">
    <location>
        <begin position="246"/>
        <end position="400"/>
    </location>
</feature>
<evidence type="ECO:0000256" key="3">
    <source>
        <dbReference type="ARBA" id="ARBA00012486"/>
    </source>
</evidence>
<dbReference type="CDD" id="cd00195">
    <property type="entry name" value="UBCc_UEV"/>
    <property type="match status" value="1"/>
</dbReference>
<dbReference type="Proteomes" id="UP001055219">
    <property type="component" value="Unassembled WGS sequence"/>
</dbReference>
<organism evidence="17 18">
    <name type="scientific">Emericellopsis cladophorae</name>
    <dbReference type="NCBI Taxonomy" id="2686198"/>
    <lineage>
        <taxon>Eukaryota</taxon>
        <taxon>Fungi</taxon>
        <taxon>Dikarya</taxon>
        <taxon>Ascomycota</taxon>
        <taxon>Pezizomycotina</taxon>
        <taxon>Sordariomycetes</taxon>
        <taxon>Hypocreomycetidae</taxon>
        <taxon>Hypocreales</taxon>
        <taxon>Bionectriaceae</taxon>
        <taxon>Emericellopsis</taxon>
    </lineage>
</organism>
<keyword evidence="10" id="KW-0539">Nucleus</keyword>
<dbReference type="EC" id="2.3.2.23" evidence="3"/>
<dbReference type="PANTHER" id="PTHR46116:SF26">
    <property type="entry name" value="UBIQUITIN-CONJUGATING ENZYME E2 Z"/>
    <property type="match status" value="1"/>
</dbReference>
<dbReference type="Gene3D" id="3.10.110.10">
    <property type="entry name" value="Ubiquitin Conjugating Enzyme"/>
    <property type="match status" value="2"/>
</dbReference>
<dbReference type="RefSeq" id="XP_051366791.1">
    <property type="nucleotide sequence ID" value="XM_051505712.1"/>
</dbReference>
<dbReference type="SUPFAM" id="SSF54495">
    <property type="entry name" value="UBC-like"/>
    <property type="match status" value="2"/>
</dbReference>
<dbReference type="InterPro" id="IPR000608">
    <property type="entry name" value="UBC"/>
</dbReference>
<evidence type="ECO:0000256" key="15">
    <source>
        <dbReference type="SAM" id="MobiDB-lite"/>
    </source>
</evidence>
<dbReference type="GO" id="GO:0061631">
    <property type="term" value="F:ubiquitin conjugating enzyme activity"/>
    <property type="evidence" value="ECO:0007669"/>
    <property type="project" value="UniProtKB-EC"/>
</dbReference>
<keyword evidence="6" id="KW-0053">Apoptosis</keyword>
<dbReference type="PANTHER" id="PTHR46116">
    <property type="entry name" value="(E3-INDEPENDENT) E2 UBIQUITIN-CONJUGATING ENZYME"/>
    <property type="match status" value="1"/>
</dbReference>
<evidence type="ECO:0000259" key="16">
    <source>
        <dbReference type="PROSITE" id="PS50127"/>
    </source>
</evidence>
<accession>A0A9P9Y9P5</accession>
<reference evidence="17" key="1">
    <citation type="journal article" date="2021" name="J Fungi (Basel)">
        <title>Genomic and Metabolomic Analyses of the Marine Fungus Emericellopsis cladophorae: Insights into Saltwater Adaptability Mechanisms and Its Biosynthetic Potential.</title>
        <authorList>
            <person name="Goncalves M.F.M."/>
            <person name="Hilario S."/>
            <person name="Van de Peer Y."/>
            <person name="Esteves A.C."/>
            <person name="Alves A."/>
        </authorList>
    </citation>
    <scope>NUCLEOTIDE SEQUENCE</scope>
    <source>
        <strain evidence="17">MUM 19.33</strain>
    </source>
</reference>
<keyword evidence="18" id="KW-1185">Reference proteome</keyword>
<comment type="caution">
    <text evidence="17">The sequence shown here is derived from an EMBL/GenBank/DDBJ whole genome shotgun (WGS) entry which is preliminary data.</text>
</comment>
<evidence type="ECO:0000256" key="12">
    <source>
        <dbReference type="ARBA" id="ARBA00041798"/>
    </source>
</evidence>
<keyword evidence="8" id="KW-0833">Ubl conjugation pathway</keyword>
<dbReference type="GO" id="GO:0005634">
    <property type="term" value="C:nucleus"/>
    <property type="evidence" value="ECO:0007669"/>
    <property type="project" value="UniProtKB-SubCell"/>
</dbReference>
<dbReference type="SMART" id="SM00212">
    <property type="entry name" value="UBCc"/>
    <property type="match status" value="2"/>
</dbReference>
<dbReference type="PROSITE" id="PS50127">
    <property type="entry name" value="UBC_2"/>
    <property type="match status" value="2"/>
</dbReference>